<dbReference type="EMBL" id="CP066308">
    <property type="protein sequence ID" value="QQE74646.1"/>
    <property type="molecule type" value="Genomic_DNA"/>
</dbReference>
<accession>A0A7T5ELA9</accession>
<dbReference type="Proteomes" id="UP000677234">
    <property type="component" value="Chromosome"/>
</dbReference>
<proteinExistence type="predicted"/>
<evidence type="ECO:0000313" key="4">
    <source>
        <dbReference type="Proteomes" id="UP000677234"/>
    </source>
</evidence>
<name>A0A7T5ELA9_9BACL</name>
<sequence length="131" mass="14856">MGKQNVDDFQSQVSELLIRHRSVLDVMSKIQESAARINRSLTKAITECGCAQVVAKKQTYDPQKNLQENKILMETHFSGPLCEHCRDVMTAEMGKNLFYLSALCNITDIKLDDVLRKEAERLHTLGVFNLS</sequence>
<protein>
    <submittedName>
        <fullName evidence="1">DUF1573 domain-containing protein</fullName>
    </submittedName>
</protein>
<dbReference type="RefSeq" id="WP_198828222.1">
    <property type="nucleotide sequence ID" value="NZ_CP066308.1"/>
</dbReference>
<reference evidence="1 3" key="1">
    <citation type="submission" date="2020-12" db="EMBL/GenBank/DDBJ databases">
        <title>strain FJAT-54423T represents a novel species of the genus Brevibacillus.</title>
        <authorList>
            <person name="Tang R."/>
        </authorList>
    </citation>
    <scope>NUCLEOTIDE SEQUENCE [LARGE SCALE GENOMIC DNA]</scope>
    <source>
        <strain evidence="1 3">FJAT-54423</strain>
    </source>
</reference>
<reference evidence="2" key="2">
    <citation type="submission" date="2021-04" db="EMBL/GenBank/DDBJ databases">
        <title>Brevibacillus composti FJAT-54423, complete genome.</title>
        <authorList>
            <person name="Tang R."/>
        </authorList>
    </citation>
    <scope>NUCLEOTIDE SEQUENCE</scope>
    <source>
        <strain evidence="2">FJAT-54424</strain>
    </source>
</reference>
<evidence type="ECO:0000313" key="1">
    <source>
        <dbReference type="EMBL" id="QQE74646.1"/>
    </source>
</evidence>
<evidence type="ECO:0000313" key="2">
    <source>
        <dbReference type="EMBL" id="QUO41730.1"/>
    </source>
</evidence>
<dbReference type="Proteomes" id="UP000595847">
    <property type="component" value="Chromosome"/>
</dbReference>
<dbReference type="KEGG" id="bcop:JD108_01195"/>
<organism evidence="1 3">
    <name type="scientific">Brevibacillus composti</name>
    <dbReference type="NCBI Taxonomy" id="2796470"/>
    <lineage>
        <taxon>Bacteria</taxon>
        <taxon>Bacillati</taxon>
        <taxon>Bacillota</taxon>
        <taxon>Bacilli</taxon>
        <taxon>Bacillales</taxon>
        <taxon>Paenibacillaceae</taxon>
        <taxon>Brevibacillus</taxon>
    </lineage>
</organism>
<dbReference type="AlphaFoldDB" id="A0A7T5ELA9"/>
<keyword evidence="4" id="KW-1185">Reference proteome</keyword>
<dbReference type="EMBL" id="CP073708">
    <property type="protein sequence ID" value="QUO41730.1"/>
    <property type="molecule type" value="Genomic_DNA"/>
</dbReference>
<evidence type="ECO:0000313" key="3">
    <source>
        <dbReference type="Proteomes" id="UP000595847"/>
    </source>
</evidence>
<gene>
    <name evidence="1" type="ORF">JD108_01195</name>
    <name evidence="2" type="ORF">KDJ56_01195</name>
</gene>